<dbReference type="HAMAP" id="MF_00509">
    <property type="entry name" value="ZipA"/>
    <property type="match status" value="1"/>
</dbReference>
<keyword evidence="1 8" id="KW-1003">Cell membrane</keyword>
<dbReference type="InterPro" id="IPR007449">
    <property type="entry name" value="ZipA_FtsZ-bd_C"/>
</dbReference>
<evidence type="ECO:0000256" key="5">
    <source>
        <dbReference type="ARBA" id="ARBA00022989"/>
    </source>
</evidence>
<dbReference type="PANTHER" id="PTHR38685">
    <property type="entry name" value="CELL DIVISION PROTEIN ZIPA"/>
    <property type="match status" value="1"/>
</dbReference>
<evidence type="ECO:0000256" key="7">
    <source>
        <dbReference type="ARBA" id="ARBA00023306"/>
    </source>
</evidence>
<feature type="transmembrane region" description="Helical" evidence="8">
    <location>
        <begin position="6"/>
        <end position="24"/>
    </location>
</feature>
<dbReference type="InterPro" id="IPR036765">
    <property type="entry name" value="ZipA_FtsZ-bd_C_sf"/>
</dbReference>
<evidence type="ECO:0000256" key="6">
    <source>
        <dbReference type="ARBA" id="ARBA00023136"/>
    </source>
</evidence>
<keyword evidence="2 8" id="KW-0997">Cell inner membrane</keyword>
<sequence>MDADQLRLILLLAGMALVVAIYLWDRYKRSRSRLKGLSLRQARRLQRELADQEPVADDEIISFTAVKEKKESHREAPAEEPQVAQESFLPGEPEGQPEIELPSIEMDAQTGRGDPEPVAGATFSAAEDDDYLHASPEVQDSLPQMLVQIALVRQDGDFSGSDIVDAMREVGLQPGPMEIYHRQDSRYPDRVLFSVASLVNPGHFPLDDMEGFSTPGLMLFTQLPGVRDGLEIYSDMLYTANELAGMLGGILQDETHSVLSKQTIQHTKDAIMEHRRKLRLAKLSK</sequence>
<evidence type="ECO:0000256" key="2">
    <source>
        <dbReference type="ARBA" id="ARBA00022519"/>
    </source>
</evidence>
<dbReference type="Pfam" id="PF04354">
    <property type="entry name" value="ZipA_C"/>
    <property type="match status" value="1"/>
</dbReference>
<keyword evidence="7 8" id="KW-0131">Cell cycle</keyword>
<reference evidence="12" key="1">
    <citation type="journal article" date="2020" name="mSystems">
        <title>Genome- and Community-Level Interaction Insights into Carbon Utilization and Element Cycling Functions of Hydrothermarchaeota in Hydrothermal Sediment.</title>
        <authorList>
            <person name="Zhou Z."/>
            <person name="Liu Y."/>
            <person name="Xu W."/>
            <person name="Pan J."/>
            <person name="Luo Z.H."/>
            <person name="Li M."/>
        </authorList>
    </citation>
    <scope>NUCLEOTIDE SEQUENCE [LARGE SCALE GENOMIC DNA]</scope>
    <source>
        <strain evidence="12">HyVt-458</strain>
    </source>
</reference>
<comment type="subunit">
    <text evidence="8">Interacts with FtsZ via their C-terminal domains.</text>
</comment>
<dbReference type="InterPro" id="IPR011919">
    <property type="entry name" value="Cell_div_ZipA"/>
</dbReference>
<feature type="domain" description="ZipA C-terminal FtsZ-binding" evidence="11">
    <location>
        <begin position="143"/>
        <end position="271"/>
    </location>
</feature>
<accession>A0A831RYE2</accession>
<comment type="function">
    <text evidence="8 9">Essential cell division protein that stabilizes the FtsZ protofilaments by cross-linking them and that serves as a cytoplasmic membrane anchor for the Z ring. Also required for the recruitment to the septal ring of downstream cell division proteins.</text>
</comment>
<organism evidence="12">
    <name type="scientific">Thiolapillus brandeum</name>
    <dbReference type="NCBI Taxonomy" id="1076588"/>
    <lineage>
        <taxon>Bacteria</taxon>
        <taxon>Pseudomonadati</taxon>
        <taxon>Pseudomonadota</taxon>
        <taxon>Gammaproteobacteria</taxon>
        <taxon>Chromatiales</taxon>
        <taxon>Sedimenticolaceae</taxon>
        <taxon>Thiolapillus</taxon>
    </lineage>
</organism>
<dbReference type="NCBIfam" id="TIGR02205">
    <property type="entry name" value="septum_zipA"/>
    <property type="match status" value="1"/>
</dbReference>
<dbReference type="PANTHER" id="PTHR38685:SF1">
    <property type="entry name" value="CELL DIVISION PROTEIN ZIPA"/>
    <property type="match status" value="1"/>
</dbReference>
<dbReference type="EMBL" id="DRLF01000221">
    <property type="protein sequence ID" value="HEC06428.1"/>
    <property type="molecule type" value="Genomic_DNA"/>
</dbReference>
<evidence type="ECO:0000313" key="12">
    <source>
        <dbReference type="EMBL" id="HEC06428.1"/>
    </source>
</evidence>
<evidence type="ECO:0000256" key="9">
    <source>
        <dbReference type="RuleBase" id="RU003612"/>
    </source>
</evidence>
<dbReference type="SUPFAM" id="SSF64383">
    <property type="entry name" value="Cell-division protein ZipA, C-terminal domain"/>
    <property type="match status" value="1"/>
</dbReference>
<dbReference type="GO" id="GO:0005886">
    <property type="term" value="C:plasma membrane"/>
    <property type="evidence" value="ECO:0007669"/>
    <property type="project" value="UniProtKB-SubCell"/>
</dbReference>
<gene>
    <name evidence="8 12" type="primary">zipA</name>
    <name evidence="12" type="ORF">ENJ12_06235</name>
</gene>
<dbReference type="AlphaFoldDB" id="A0A831RYE2"/>
<evidence type="ECO:0000256" key="8">
    <source>
        <dbReference type="HAMAP-Rule" id="MF_00509"/>
    </source>
</evidence>
<name>A0A831RYE2_9GAMM</name>
<evidence type="ECO:0000256" key="4">
    <source>
        <dbReference type="ARBA" id="ARBA00022692"/>
    </source>
</evidence>
<protein>
    <recommendedName>
        <fullName evidence="8 9">Cell division protein ZipA</fullName>
    </recommendedName>
</protein>
<keyword evidence="6 8" id="KW-0472">Membrane</keyword>
<comment type="similarity">
    <text evidence="8 9">Belongs to the ZipA family.</text>
</comment>
<evidence type="ECO:0000256" key="10">
    <source>
        <dbReference type="SAM" id="MobiDB-lite"/>
    </source>
</evidence>
<proteinExistence type="inferred from homology"/>
<evidence type="ECO:0000259" key="11">
    <source>
        <dbReference type="SMART" id="SM00771"/>
    </source>
</evidence>
<feature type="region of interest" description="Disordered" evidence="10">
    <location>
        <begin position="68"/>
        <end position="98"/>
    </location>
</feature>
<dbReference type="GO" id="GO:0043093">
    <property type="term" value="P:FtsZ-dependent cytokinesis"/>
    <property type="evidence" value="ECO:0007669"/>
    <property type="project" value="UniProtKB-UniRule"/>
</dbReference>
<evidence type="ECO:0000256" key="1">
    <source>
        <dbReference type="ARBA" id="ARBA00022475"/>
    </source>
</evidence>
<dbReference type="Proteomes" id="UP000886339">
    <property type="component" value="Unassembled WGS sequence"/>
</dbReference>
<dbReference type="SMART" id="SM00771">
    <property type="entry name" value="ZipA_C"/>
    <property type="match status" value="1"/>
</dbReference>
<keyword evidence="3 8" id="KW-0132">Cell division</keyword>
<dbReference type="Gene3D" id="3.30.1400.10">
    <property type="entry name" value="ZipA, C-terminal FtsZ-binding domain"/>
    <property type="match status" value="1"/>
</dbReference>
<keyword evidence="4 8" id="KW-0812">Transmembrane</keyword>
<evidence type="ECO:0000256" key="3">
    <source>
        <dbReference type="ARBA" id="ARBA00022618"/>
    </source>
</evidence>
<feature type="compositionally biased region" description="Basic and acidic residues" evidence="10">
    <location>
        <begin position="68"/>
        <end position="77"/>
    </location>
</feature>
<dbReference type="GO" id="GO:0032153">
    <property type="term" value="C:cell division site"/>
    <property type="evidence" value="ECO:0007669"/>
    <property type="project" value="UniProtKB-UniRule"/>
</dbReference>
<dbReference type="GO" id="GO:0000917">
    <property type="term" value="P:division septum assembly"/>
    <property type="evidence" value="ECO:0007669"/>
    <property type="project" value="TreeGrafter"/>
</dbReference>
<comment type="caution">
    <text evidence="12">The sequence shown here is derived from an EMBL/GenBank/DDBJ whole genome shotgun (WGS) entry which is preliminary data.</text>
</comment>
<comment type="subcellular location">
    <subcellularLocation>
        <location evidence="8">Cell inner membrane</location>
        <topology evidence="8">Single-pass type I membrane protein</topology>
    </subcellularLocation>
    <text evidence="8">Localizes to the Z ring in an FtsZ-dependent manner.</text>
</comment>
<keyword evidence="5 8" id="KW-1133">Transmembrane helix</keyword>